<feature type="non-terminal residue" evidence="1">
    <location>
        <position position="1"/>
    </location>
</feature>
<keyword evidence="2" id="KW-1185">Reference proteome</keyword>
<comment type="caution">
    <text evidence="1">The sequence shown here is derived from an EMBL/GenBank/DDBJ whole genome shotgun (WGS) entry which is preliminary data.</text>
</comment>
<dbReference type="EMBL" id="NMWX01000004">
    <property type="protein sequence ID" value="OZG02822.1"/>
    <property type="molecule type" value="Genomic_DNA"/>
</dbReference>
<evidence type="ECO:0000313" key="1">
    <source>
        <dbReference type="EMBL" id="OZG02822.1"/>
    </source>
</evidence>
<organism evidence="1 2">
    <name type="scientific">Caenorhabditis remanei</name>
    <name type="common">Caenorhabditis vulgaris</name>
    <dbReference type="NCBI Taxonomy" id="31234"/>
    <lineage>
        <taxon>Eukaryota</taxon>
        <taxon>Metazoa</taxon>
        <taxon>Ecdysozoa</taxon>
        <taxon>Nematoda</taxon>
        <taxon>Chromadorea</taxon>
        <taxon>Rhabditida</taxon>
        <taxon>Rhabditina</taxon>
        <taxon>Rhabditomorpha</taxon>
        <taxon>Rhabditoidea</taxon>
        <taxon>Rhabditidae</taxon>
        <taxon>Peloderinae</taxon>
        <taxon>Caenorhabditis</taxon>
    </lineage>
</organism>
<dbReference type="InterPro" id="IPR003582">
    <property type="entry name" value="ShKT_dom"/>
</dbReference>
<accession>A0A261AXI8</accession>
<reference evidence="1" key="1">
    <citation type="submission" date="2017-08" db="EMBL/GenBank/DDBJ databases">
        <authorList>
            <person name="de Groot N.N."/>
        </authorList>
    </citation>
    <scope>NUCLEOTIDE SEQUENCE [LARGE SCALE GENOMIC DNA]</scope>
    <source>
        <strain evidence="1">PX439</strain>
    </source>
</reference>
<name>A0A261AXI8_CAERE</name>
<dbReference type="Proteomes" id="UP000216624">
    <property type="component" value="Unassembled WGS sequence"/>
</dbReference>
<dbReference type="CTD" id="9820801"/>
<dbReference type="Pfam" id="PF01549">
    <property type="entry name" value="ShK"/>
    <property type="match status" value="2"/>
</dbReference>
<dbReference type="OrthoDB" id="5788104at2759"/>
<gene>
    <name evidence="1" type="ORF">FL82_05558</name>
</gene>
<dbReference type="STRING" id="31234.E3LG63"/>
<dbReference type="PROSITE" id="PS51670">
    <property type="entry name" value="SHKT"/>
    <property type="match status" value="2"/>
</dbReference>
<proteinExistence type="predicted"/>
<dbReference type="KEGG" id="crq:GCK72_005659"/>
<sequence length="95" mass="10541">MRCLVVFSLVLVAYVASESCQDTRPTCPSLKNFCNEGDVKSSCQKTCGVCVTDTPFQCVDKLQFCPNYFQRCHDENIAEQCPKTCNVCGTTTKPL</sequence>
<protein>
    <submittedName>
        <fullName evidence="1">Uncharacterized protein</fullName>
    </submittedName>
</protein>
<dbReference type="HOGENOM" id="CLU_2374732_0_0_1"/>
<evidence type="ECO:0000313" key="2">
    <source>
        <dbReference type="Proteomes" id="UP000216624"/>
    </source>
</evidence>
<dbReference type="Gene3D" id="1.10.10.1870">
    <property type="entry name" value="ShTK domain-like"/>
    <property type="match status" value="1"/>
</dbReference>
<dbReference type="OMA" id="CHDENIA"/>
<dbReference type="eggNOG" id="ENOG502RR7X">
    <property type="taxonomic scope" value="Eukaryota"/>
</dbReference>
<dbReference type="SMART" id="SM00254">
    <property type="entry name" value="ShKT"/>
    <property type="match status" value="2"/>
</dbReference>